<dbReference type="CDD" id="cd06561">
    <property type="entry name" value="AlkD_like"/>
    <property type="match status" value="1"/>
</dbReference>
<dbReference type="AlphaFoldDB" id="A0A545UGK0"/>
<dbReference type="InterPro" id="IPR014825">
    <property type="entry name" value="DNA_alkylation"/>
</dbReference>
<dbReference type="OrthoDB" id="9775346at2"/>
<proteinExistence type="predicted"/>
<organism evidence="1 2">
    <name type="scientific">Aliikangiella coralliicola</name>
    <dbReference type="NCBI Taxonomy" id="2592383"/>
    <lineage>
        <taxon>Bacteria</taxon>
        <taxon>Pseudomonadati</taxon>
        <taxon>Pseudomonadota</taxon>
        <taxon>Gammaproteobacteria</taxon>
        <taxon>Oceanospirillales</taxon>
        <taxon>Pleioneaceae</taxon>
        <taxon>Aliikangiella</taxon>
    </lineage>
</organism>
<reference evidence="1 2" key="1">
    <citation type="submission" date="2019-07" db="EMBL/GenBank/DDBJ databases">
        <title>Draft genome for Aliikangiella sp. M105.</title>
        <authorList>
            <person name="Wang G."/>
        </authorList>
    </citation>
    <scope>NUCLEOTIDE SEQUENCE [LARGE SCALE GENOMIC DNA]</scope>
    <source>
        <strain evidence="1 2">M105</strain>
    </source>
</reference>
<evidence type="ECO:0000313" key="1">
    <source>
        <dbReference type="EMBL" id="TQV88604.1"/>
    </source>
</evidence>
<dbReference type="Proteomes" id="UP000315439">
    <property type="component" value="Unassembled WGS sequence"/>
</dbReference>
<comment type="caution">
    <text evidence="1">The sequence shown here is derived from an EMBL/GenBank/DDBJ whole genome shotgun (WGS) entry which is preliminary data.</text>
</comment>
<name>A0A545UGK0_9GAMM</name>
<accession>A0A545UGK0</accession>
<dbReference type="EMBL" id="VIKS01000004">
    <property type="protein sequence ID" value="TQV88604.1"/>
    <property type="molecule type" value="Genomic_DNA"/>
</dbReference>
<dbReference type="PANTHER" id="PTHR34070:SF1">
    <property type="entry name" value="DNA ALKYLATION REPAIR PROTEIN"/>
    <property type="match status" value="1"/>
</dbReference>
<evidence type="ECO:0000313" key="2">
    <source>
        <dbReference type="Proteomes" id="UP000315439"/>
    </source>
</evidence>
<keyword evidence="2" id="KW-1185">Reference proteome</keyword>
<dbReference type="Pfam" id="PF08713">
    <property type="entry name" value="DNA_alkylation"/>
    <property type="match status" value="1"/>
</dbReference>
<dbReference type="PANTHER" id="PTHR34070">
    <property type="entry name" value="ARMADILLO-TYPE FOLD"/>
    <property type="match status" value="1"/>
</dbReference>
<dbReference type="RefSeq" id="WP_142893112.1">
    <property type="nucleotide sequence ID" value="NZ_ML660162.1"/>
</dbReference>
<dbReference type="InterPro" id="IPR016024">
    <property type="entry name" value="ARM-type_fold"/>
</dbReference>
<dbReference type="Gene3D" id="1.25.10.90">
    <property type="match status" value="1"/>
</dbReference>
<dbReference type="SUPFAM" id="SSF48371">
    <property type="entry name" value="ARM repeat"/>
    <property type="match status" value="1"/>
</dbReference>
<gene>
    <name evidence="1" type="ORF">FLL46_08800</name>
</gene>
<protein>
    <submittedName>
        <fullName evidence="1">DNA alkylation repair protein</fullName>
    </submittedName>
</protein>
<sequence length="231" mass="27114">MKYKEVVARLEKLANAEVIEKSKRFFKSGKGDYGEHDLLLGITVPQLREQVKLLKPLELSLCESLLNNDYHEIRMFALLMLVELYKAKDEKLKNAVFETYLNNTQRINNWDLVDCSASKIVGAHLFEGDRKPLYQLAKSNLLWERRIAIVSTHFFIRQNDFNDTLKLAKVLINDQEDLMHKAVGWMLKEVGKREESILTEFLDKNYQNMPRTMLRTSIEKLPKTMKESYQK</sequence>